<evidence type="ECO:0000256" key="1">
    <source>
        <dbReference type="SAM" id="Phobius"/>
    </source>
</evidence>
<keyword evidence="3" id="KW-1185">Reference proteome</keyword>
<dbReference type="Proteomes" id="UP000004259">
    <property type="component" value="Unassembled WGS sequence"/>
</dbReference>
<accession>E9S7K8</accession>
<reference evidence="2 3" key="1">
    <citation type="submission" date="2011-02" db="EMBL/GenBank/DDBJ databases">
        <authorList>
            <person name="Nelson K.E."/>
            <person name="Sutton G."/>
            <person name="Torralba M."/>
            <person name="Durkin S."/>
            <person name="Harkins D."/>
            <person name="Montgomery R."/>
            <person name="Ziemer C."/>
            <person name="Klaassens E."/>
            <person name="Ocuiv P."/>
            <person name="Morrison M."/>
        </authorList>
    </citation>
    <scope>NUCLEOTIDE SEQUENCE [LARGE SCALE GENOMIC DNA]</scope>
    <source>
        <strain evidence="2 3">8</strain>
    </source>
</reference>
<dbReference type="AlphaFoldDB" id="E9S7K8"/>
<comment type="caution">
    <text evidence="2">The sequence shown here is derived from an EMBL/GenBank/DDBJ whole genome shotgun (WGS) entry which is preliminary data.</text>
</comment>
<organism evidence="2 3">
    <name type="scientific">Ruminococcus albus 8</name>
    <dbReference type="NCBI Taxonomy" id="246199"/>
    <lineage>
        <taxon>Bacteria</taxon>
        <taxon>Bacillati</taxon>
        <taxon>Bacillota</taxon>
        <taxon>Clostridia</taxon>
        <taxon>Eubacteriales</taxon>
        <taxon>Oscillospiraceae</taxon>
        <taxon>Ruminococcus</taxon>
    </lineage>
</organism>
<feature type="transmembrane region" description="Helical" evidence="1">
    <location>
        <begin position="12"/>
        <end position="34"/>
    </location>
</feature>
<keyword evidence="1" id="KW-0472">Membrane</keyword>
<dbReference type="EMBL" id="ADKM02000012">
    <property type="protein sequence ID" value="EGC04745.1"/>
    <property type="molecule type" value="Genomic_DNA"/>
</dbReference>
<sequence>MLQAGKSALTKSRFCVGITTFCDGSAMMLCWLVVTNY</sequence>
<keyword evidence="1" id="KW-0812">Transmembrane</keyword>
<protein>
    <submittedName>
        <fullName evidence="2">Uncharacterized protein</fullName>
    </submittedName>
</protein>
<evidence type="ECO:0000313" key="2">
    <source>
        <dbReference type="EMBL" id="EGC04745.1"/>
    </source>
</evidence>
<evidence type="ECO:0000313" key="3">
    <source>
        <dbReference type="Proteomes" id="UP000004259"/>
    </source>
</evidence>
<proteinExistence type="predicted"/>
<name>E9S7K8_RUMAL</name>
<gene>
    <name evidence="2" type="ORF">CUS_4933</name>
</gene>
<keyword evidence="1" id="KW-1133">Transmembrane helix</keyword>
<dbReference type="STRING" id="246199.CUS_4933"/>